<evidence type="ECO:0000313" key="4">
    <source>
        <dbReference type="EMBL" id="MEP0819742.1"/>
    </source>
</evidence>
<dbReference type="Proteomes" id="UP001464891">
    <property type="component" value="Unassembled WGS sequence"/>
</dbReference>
<keyword evidence="2" id="KW-1133">Transmembrane helix</keyword>
<feature type="region of interest" description="Disordered" evidence="1">
    <location>
        <begin position="83"/>
        <end position="107"/>
    </location>
</feature>
<dbReference type="InterPro" id="IPR050400">
    <property type="entry name" value="Bact_Cytoskel_RodZ"/>
</dbReference>
<keyword evidence="2" id="KW-0472">Membrane</keyword>
<dbReference type="Pfam" id="PF13413">
    <property type="entry name" value="HTH_25"/>
    <property type="match status" value="1"/>
</dbReference>
<feature type="region of interest" description="Disordered" evidence="1">
    <location>
        <begin position="146"/>
        <end position="196"/>
    </location>
</feature>
<dbReference type="EMBL" id="JAMPKM010000016">
    <property type="protein sequence ID" value="MEP0819742.1"/>
    <property type="molecule type" value="Genomic_DNA"/>
</dbReference>
<dbReference type="InterPro" id="IPR025194">
    <property type="entry name" value="RodZ-like_C"/>
</dbReference>
<dbReference type="RefSeq" id="WP_190440987.1">
    <property type="nucleotide sequence ID" value="NZ_JAMPKM010000016.1"/>
</dbReference>
<evidence type="ECO:0000256" key="1">
    <source>
        <dbReference type="SAM" id="MobiDB-lite"/>
    </source>
</evidence>
<dbReference type="Pfam" id="PF13464">
    <property type="entry name" value="RodZ_C"/>
    <property type="match status" value="1"/>
</dbReference>
<feature type="compositionally biased region" description="Low complexity" evidence="1">
    <location>
        <begin position="178"/>
        <end position="196"/>
    </location>
</feature>
<dbReference type="Gene3D" id="1.10.260.40">
    <property type="entry name" value="lambda repressor-like DNA-binding domains"/>
    <property type="match status" value="1"/>
</dbReference>
<feature type="transmembrane region" description="Helical" evidence="2">
    <location>
        <begin position="121"/>
        <end position="141"/>
    </location>
</feature>
<name>A0ABV0JD80_9CYAN</name>
<protein>
    <submittedName>
        <fullName evidence="4">DUF4115 domain-containing protein</fullName>
    </submittedName>
</protein>
<feature type="domain" description="HTH cro/C1-type" evidence="3">
    <location>
        <begin position="19"/>
        <end position="39"/>
    </location>
</feature>
<comment type="caution">
    <text evidence="4">The sequence shown here is derived from an EMBL/GenBank/DDBJ whole genome shotgun (WGS) entry which is preliminary data.</text>
</comment>
<accession>A0ABV0JD80</accession>
<reference evidence="4 5" key="1">
    <citation type="submission" date="2022-04" db="EMBL/GenBank/DDBJ databases">
        <title>Positive selection, recombination, and allopatry shape intraspecific diversity of widespread and dominant cyanobacteria.</title>
        <authorList>
            <person name="Wei J."/>
            <person name="Shu W."/>
            <person name="Hu C."/>
        </authorList>
    </citation>
    <scope>NUCLEOTIDE SEQUENCE [LARGE SCALE GENOMIC DNA]</scope>
    <source>
        <strain evidence="4 5">GB2-A4</strain>
    </source>
</reference>
<keyword evidence="5" id="KW-1185">Reference proteome</keyword>
<sequence>MNPLDPNQVEKLQAISTQLRQAREAQGITLEQVAAKTYIPLRLLRALDAGETDLLPEPVFIQGFIRRYGDLVGLDGTALAQTFPLEAAPPPPPEVSEPEPQTKLSGQSVLSKLEKLPRPTVLAGSAGLAIAVLILGAISLLNRPKPTTPNLPAQKPGQVQSQKLGQKPEQKPAALQSAKKATQPATAAKSPTTPRTAAPIEAAVNLTQESWVEVTVDGKRAFEGTLPQGTQKTWTAQKQFTLLAGNAGGVVLTMNRGPAQPLGKVGEVKQVTVTPNSLAEPTRL</sequence>
<dbReference type="InterPro" id="IPR010982">
    <property type="entry name" value="Lambda_DNA-bd_dom_sf"/>
</dbReference>
<evidence type="ECO:0000259" key="3">
    <source>
        <dbReference type="PROSITE" id="PS50943"/>
    </source>
</evidence>
<evidence type="ECO:0000256" key="2">
    <source>
        <dbReference type="SAM" id="Phobius"/>
    </source>
</evidence>
<dbReference type="InterPro" id="IPR001387">
    <property type="entry name" value="Cro/C1-type_HTH"/>
</dbReference>
<proteinExistence type="predicted"/>
<keyword evidence="2" id="KW-0812">Transmembrane</keyword>
<organism evidence="4 5">
    <name type="scientific">Trichocoleus desertorum GB2-A4</name>
    <dbReference type="NCBI Taxonomy" id="2933944"/>
    <lineage>
        <taxon>Bacteria</taxon>
        <taxon>Bacillati</taxon>
        <taxon>Cyanobacteriota</taxon>
        <taxon>Cyanophyceae</taxon>
        <taxon>Leptolyngbyales</taxon>
        <taxon>Trichocoleusaceae</taxon>
        <taxon>Trichocoleus</taxon>
    </lineage>
</organism>
<gene>
    <name evidence="4" type="ORF">NC998_21820</name>
</gene>
<dbReference type="PANTHER" id="PTHR34475">
    <property type="match status" value="1"/>
</dbReference>
<dbReference type="PROSITE" id="PS50943">
    <property type="entry name" value="HTH_CROC1"/>
    <property type="match status" value="1"/>
</dbReference>
<evidence type="ECO:0000313" key="5">
    <source>
        <dbReference type="Proteomes" id="UP001464891"/>
    </source>
</evidence>
<dbReference type="PANTHER" id="PTHR34475:SF1">
    <property type="entry name" value="CYTOSKELETON PROTEIN RODZ"/>
    <property type="match status" value="1"/>
</dbReference>